<comment type="caution">
    <text evidence="1">The sequence shown here is derived from an EMBL/GenBank/DDBJ whole genome shotgun (WGS) entry which is preliminary data.</text>
</comment>
<evidence type="ECO:0000313" key="1">
    <source>
        <dbReference type="EMBL" id="RIA86066.1"/>
    </source>
</evidence>
<gene>
    <name evidence="1" type="ORF">C1645_829825</name>
</gene>
<dbReference type="EMBL" id="QKYT01000385">
    <property type="protein sequence ID" value="RIA86066.1"/>
    <property type="molecule type" value="Genomic_DNA"/>
</dbReference>
<reference evidence="1 2" key="1">
    <citation type="submission" date="2018-06" db="EMBL/GenBank/DDBJ databases">
        <title>Comparative genomics reveals the genomic features of Rhizophagus irregularis, R. cerebriforme, R. diaphanum and Gigaspora rosea, and their symbiotic lifestyle signature.</title>
        <authorList>
            <person name="Morin E."/>
            <person name="San Clemente H."/>
            <person name="Chen E.C.H."/>
            <person name="De La Providencia I."/>
            <person name="Hainaut M."/>
            <person name="Kuo A."/>
            <person name="Kohler A."/>
            <person name="Murat C."/>
            <person name="Tang N."/>
            <person name="Roy S."/>
            <person name="Loubradou J."/>
            <person name="Henrissat B."/>
            <person name="Grigoriev I.V."/>
            <person name="Corradi N."/>
            <person name="Roux C."/>
            <person name="Martin F.M."/>
        </authorList>
    </citation>
    <scope>NUCLEOTIDE SEQUENCE [LARGE SCALE GENOMIC DNA]</scope>
    <source>
        <strain evidence="1 2">DAOM 227022</strain>
    </source>
</reference>
<name>A0A397SN72_9GLOM</name>
<sequence>MTIKEVSKRNYSMKYKYFYVEWSNSINNFIDDRCLAKYGPTLLSILIKSADPQLTHHIESIYTECTKLVKDDPNRNLKFLNIITSTMNGLYKKYPNFLTKFDSEMFIFLDPEQINNNKDYSHFHTFSQEIEIRKSSKSSQLLKLFKSWWKEMFYPQSSEFVNTCEKEFYTNWNGGAVVN</sequence>
<dbReference type="OrthoDB" id="2443438at2759"/>
<organism evidence="1 2">
    <name type="scientific">Glomus cerebriforme</name>
    <dbReference type="NCBI Taxonomy" id="658196"/>
    <lineage>
        <taxon>Eukaryota</taxon>
        <taxon>Fungi</taxon>
        <taxon>Fungi incertae sedis</taxon>
        <taxon>Mucoromycota</taxon>
        <taxon>Glomeromycotina</taxon>
        <taxon>Glomeromycetes</taxon>
        <taxon>Glomerales</taxon>
        <taxon>Glomeraceae</taxon>
        <taxon>Glomus</taxon>
    </lineage>
</organism>
<accession>A0A397SN72</accession>
<proteinExistence type="predicted"/>
<dbReference type="STRING" id="658196.A0A397SN72"/>
<dbReference type="Proteomes" id="UP000265703">
    <property type="component" value="Unassembled WGS sequence"/>
</dbReference>
<dbReference type="AlphaFoldDB" id="A0A397SN72"/>
<evidence type="ECO:0000313" key="2">
    <source>
        <dbReference type="Proteomes" id="UP000265703"/>
    </source>
</evidence>
<keyword evidence="2" id="KW-1185">Reference proteome</keyword>
<protein>
    <submittedName>
        <fullName evidence="1">Uncharacterized protein</fullName>
    </submittedName>
</protein>